<accession>A0A4U8UH49</accession>
<evidence type="ECO:0000256" key="5">
    <source>
        <dbReference type="ARBA" id="ARBA00022747"/>
    </source>
</evidence>
<keyword evidence="3" id="KW-0808">Transferase</keyword>
<dbReference type="PROSITE" id="PS00093">
    <property type="entry name" value="N4_MTASE"/>
    <property type="match status" value="1"/>
</dbReference>
<evidence type="ECO:0000259" key="9">
    <source>
        <dbReference type="Pfam" id="PF01555"/>
    </source>
</evidence>
<comment type="similarity">
    <text evidence="1">Belongs to the N(4)/N(6)-methyltransferase family. N(4) subfamily.</text>
</comment>
<dbReference type="InterPro" id="IPR029063">
    <property type="entry name" value="SAM-dependent_MTases_sf"/>
</dbReference>
<proteinExistence type="inferred from homology"/>
<keyword evidence="5" id="KW-0680">Restriction system</keyword>
<gene>
    <name evidence="10" type="ORF">LS72_001475</name>
</gene>
<dbReference type="AlphaFoldDB" id="A0A4U8UH49"/>
<keyword evidence="2" id="KW-0489">Methyltransferase</keyword>
<evidence type="ECO:0000256" key="4">
    <source>
        <dbReference type="ARBA" id="ARBA00022691"/>
    </source>
</evidence>
<evidence type="ECO:0000256" key="8">
    <source>
        <dbReference type="RuleBase" id="RU362026"/>
    </source>
</evidence>
<keyword evidence="4" id="KW-0949">S-adenosyl-L-methionine</keyword>
<comment type="caution">
    <text evidence="10">The sequence shown here is derived from an EMBL/GenBank/DDBJ whole genome shotgun (WGS) entry which is preliminary data.</text>
</comment>
<dbReference type="GO" id="GO:0015667">
    <property type="term" value="F:site-specific DNA-methyltransferase (cytosine-N4-specific) activity"/>
    <property type="evidence" value="ECO:0007669"/>
    <property type="project" value="UniProtKB-EC"/>
</dbReference>
<evidence type="ECO:0000256" key="2">
    <source>
        <dbReference type="ARBA" id="ARBA00022603"/>
    </source>
</evidence>
<dbReference type="InterPro" id="IPR017985">
    <property type="entry name" value="MeTrfase_CN4_CS"/>
</dbReference>
<name>A0A4U8UH49_9HELI</name>
<dbReference type="Proteomes" id="UP000029920">
    <property type="component" value="Unassembled WGS sequence"/>
</dbReference>
<evidence type="ECO:0000313" key="10">
    <source>
        <dbReference type="EMBL" id="TLE16870.1"/>
    </source>
</evidence>
<dbReference type="EMBL" id="JRPC02000003">
    <property type="protein sequence ID" value="TLE16870.1"/>
    <property type="molecule type" value="Genomic_DNA"/>
</dbReference>
<keyword evidence="6" id="KW-0238">DNA-binding</keyword>
<dbReference type="PRINTS" id="PR00508">
    <property type="entry name" value="S21N4MTFRASE"/>
</dbReference>
<evidence type="ECO:0000256" key="1">
    <source>
        <dbReference type="ARBA" id="ARBA00010203"/>
    </source>
</evidence>
<organism evidence="10 11">
    <name type="scientific">Helicobacter apodemus</name>
    <dbReference type="NCBI Taxonomy" id="135569"/>
    <lineage>
        <taxon>Bacteria</taxon>
        <taxon>Pseudomonadati</taxon>
        <taxon>Campylobacterota</taxon>
        <taxon>Epsilonproteobacteria</taxon>
        <taxon>Campylobacterales</taxon>
        <taxon>Helicobacteraceae</taxon>
        <taxon>Helicobacter</taxon>
    </lineage>
</organism>
<evidence type="ECO:0000256" key="6">
    <source>
        <dbReference type="ARBA" id="ARBA00023125"/>
    </source>
</evidence>
<dbReference type="InterPro" id="IPR002941">
    <property type="entry name" value="DNA_methylase_N4/N6"/>
</dbReference>
<dbReference type="Pfam" id="PF01555">
    <property type="entry name" value="N6_N4_Mtase"/>
    <property type="match status" value="1"/>
</dbReference>
<dbReference type="GO" id="GO:0009307">
    <property type="term" value="P:DNA restriction-modification system"/>
    <property type="evidence" value="ECO:0007669"/>
    <property type="project" value="UniProtKB-KW"/>
</dbReference>
<evidence type="ECO:0000256" key="7">
    <source>
        <dbReference type="ARBA" id="ARBA00049120"/>
    </source>
</evidence>
<dbReference type="InterPro" id="IPR001091">
    <property type="entry name" value="RM_Methyltransferase"/>
</dbReference>
<dbReference type="SUPFAM" id="SSF53335">
    <property type="entry name" value="S-adenosyl-L-methionine-dependent methyltransferases"/>
    <property type="match status" value="1"/>
</dbReference>
<comment type="catalytic activity">
    <reaction evidence="7">
        <text>a 2'-deoxycytidine in DNA + S-adenosyl-L-methionine = an N(4)-methyl-2'-deoxycytidine in DNA + S-adenosyl-L-homocysteine + H(+)</text>
        <dbReference type="Rhea" id="RHEA:16857"/>
        <dbReference type="Rhea" id="RHEA-COMP:11369"/>
        <dbReference type="Rhea" id="RHEA-COMP:13674"/>
        <dbReference type="ChEBI" id="CHEBI:15378"/>
        <dbReference type="ChEBI" id="CHEBI:57856"/>
        <dbReference type="ChEBI" id="CHEBI:59789"/>
        <dbReference type="ChEBI" id="CHEBI:85452"/>
        <dbReference type="ChEBI" id="CHEBI:137933"/>
        <dbReference type="EC" id="2.1.1.113"/>
    </reaction>
</comment>
<dbReference type="GO" id="GO:0008170">
    <property type="term" value="F:N-methyltransferase activity"/>
    <property type="evidence" value="ECO:0007669"/>
    <property type="project" value="InterPro"/>
</dbReference>
<keyword evidence="11" id="KW-1185">Reference proteome</keyword>
<dbReference type="EC" id="2.1.1.-" evidence="8"/>
<evidence type="ECO:0000313" key="11">
    <source>
        <dbReference type="Proteomes" id="UP000029920"/>
    </source>
</evidence>
<sequence>MLNNVDNTIFHYKDIALFQDSILNKKLLQKETLDLIITSPPYNVGIEYNSNADSNDYKEYLEFCKIWLKNCYFWAKNGARFCLNIPLDKNKGGQQSVGADLTQIAKKVGWKYHSTIIWNEGNISRRTAWGSWLSASAPYVIAPVELILVLYKGEWKKRYKGQSDIQRQEFMDWTNGLWTFNGESKKRIGHPAPFPRELPRRCIKLFSFVGDVVCDPFSGSGTTMIESYLNQRQFVGIELDSTYCELSKNRFLETIKKEEGLFE</sequence>
<dbReference type="GO" id="GO:0003677">
    <property type="term" value="F:DNA binding"/>
    <property type="evidence" value="ECO:0007669"/>
    <property type="project" value="UniProtKB-KW"/>
</dbReference>
<dbReference type="GO" id="GO:0032259">
    <property type="term" value="P:methylation"/>
    <property type="evidence" value="ECO:0007669"/>
    <property type="project" value="UniProtKB-KW"/>
</dbReference>
<feature type="domain" description="DNA methylase N-4/N-6" evidence="9">
    <location>
        <begin position="34"/>
        <end position="248"/>
    </location>
</feature>
<dbReference type="Gene3D" id="3.40.50.150">
    <property type="entry name" value="Vaccinia Virus protein VP39"/>
    <property type="match status" value="1"/>
</dbReference>
<evidence type="ECO:0000256" key="3">
    <source>
        <dbReference type="ARBA" id="ARBA00022679"/>
    </source>
</evidence>
<reference evidence="10 11" key="1">
    <citation type="journal article" date="2014" name="Genome Announc.">
        <title>Draft genome sequences of eight enterohepatic helicobacter species isolated from both laboratory and wild rodents.</title>
        <authorList>
            <person name="Sheh A."/>
            <person name="Shen Z."/>
            <person name="Fox J.G."/>
        </authorList>
    </citation>
    <scope>NUCLEOTIDE SEQUENCE [LARGE SCALE GENOMIC DNA]</scope>
    <source>
        <strain evidence="10 11">MIT-03-7007</strain>
    </source>
</reference>
<protein>
    <recommendedName>
        <fullName evidence="8">Methyltransferase</fullName>
        <ecNumber evidence="8">2.1.1.-</ecNumber>
    </recommendedName>
</protein>